<sequence>MGSKGTPDKLVTSLDTTPNLEIEVSTLIAPGTLTPSGNFNNFDTATRISLVSPDKNLDTANRSSWVWQYFKPVTVDGTPYNVCQVSIVAGGTELCLKHLTVDRKKSTTSMANHLDRKHRIYNKKLSTGAITNFLDKPGHLKRLDRNSLTSAVA</sequence>
<dbReference type="Proteomes" id="UP000238274">
    <property type="component" value="Unassembled WGS sequence"/>
</dbReference>
<comment type="caution">
    <text evidence="1">The sequence shown here is derived from an EMBL/GenBank/DDBJ whole genome shotgun (WGS) entry which is preliminary data.</text>
</comment>
<dbReference type="AlphaFoldDB" id="A0A2S4WII6"/>
<proteinExistence type="predicted"/>
<organism evidence="1 2">
    <name type="scientific">Puccinia striiformis</name>
    <dbReference type="NCBI Taxonomy" id="27350"/>
    <lineage>
        <taxon>Eukaryota</taxon>
        <taxon>Fungi</taxon>
        <taxon>Dikarya</taxon>
        <taxon>Basidiomycota</taxon>
        <taxon>Pucciniomycotina</taxon>
        <taxon>Pucciniomycetes</taxon>
        <taxon>Pucciniales</taxon>
        <taxon>Pucciniaceae</taxon>
        <taxon>Puccinia</taxon>
    </lineage>
</organism>
<reference evidence="2" key="3">
    <citation type="journal article" date="2018" name="Mol. Plant Microbe Interact.">
        <title>Genome sequence resources for the wheat stripe rust pathogen (Puccinia striiformis f. sp. tritici) and the barley stripe rust pathogen (Puccinia striiformis f. sp. hordei).</title>
        <authorList>
            <person name="Xia C."/>
            <person name="Wang M."/>
            <person name="Yin C."/>
            <person name="Cornejo O.E."/>
            <person name="Hulbert S.H."/>
            <person name="Chen X."/>
        </authorList>
    </citation>
    <scope>NUCLEOTIDE SEQUENCE [LARGE SCALE GENOMIC DNA]</scope>
    <source>
        <strain evidence="2">93TX-2</strain>
    </source>
</reference>
<dbReference type="OrthoDB" id="191080at2759"/>
<gene>
    <name evidence="1" type="ORF">PSHT_02118</name>
</gene>
<dbReference type="VEuPathDB" id="FungiDB:PSTT_10010"/>
<evidence type="ECO:0000313" key="2">
    <source>
        <dbReference type="Proteomes" id="UP000238274"/>
    </source>
</evidence>
<keyword evidence="2" id="KW-1185">Reference proteome</keyword>
<accession>A0A2S4WII6</accession>
<reference evidence="2" key="2">
    <citation type="journal article" date="2018" name="BMC Genomics">
        <title>Genomic insights into host adaptation between the wheat stripe rust pathogen (Puccinia striiformis f. sp. tritici) and the barley stripe rust pathogen (Puccinia striiformis f. sp. hordei).</title>
        <authorList>
            <person name="Xia C."/>
            <person name="Wang M."/>
            <person name="Yin C."/>
            <person name="Cornejo O.E."/>
            <person name="Hulbert S.H."/>
            <person name="Chen X."/>
        </authorList>
    </citation>
    <scope>NUCLEOTIDE SEQUENCE [LARGE SCALE GENOMIC DNA]</scope>
    <source>
        <strain evidence="2">93TX-2</strain>
    </source>
</reference>
<evidence type="ECO:0000313" key="1">
    <source>
        <dbReference type="EMBL" id="POW21606.1"/>
    </source>
</evidence>
<name>A0A2S4WII6_9BASI</name>
<protein>
    <submittedName>
        <fullName evidence="1">Uncharacterized protein</fullName>
    </submittedName>
</protein>
<reference evidence="1 2" key="1">
    <citation type="submission" date="2017-12" db="EMBL/GenBank/DDBJ databases">
        <title>Gene loss provides genomic basis for host adaptation in cereal stripe rust fungi.</title>
        <authorList>
            <person name="Xia C."/>
        </authorList>
    </citation>
    <scope>NUCLEOTIDE SEQUENCE [LARGE SCALE GENOMIC DNA]</scope>
    <source>
        <strain evidence="1 2">93TX-2</strain>
    </source>
</reference>
<dbReference type="EMBL" id="PKSM01000018">
    <property type="protein sequence ID" value="POW21606.1"/>
    <property type="molecule type" value="Genomic_DNA"/>
</dbReference>
<dbReference type="VEuPathDB" id="FungiDB:PSHT_02118"/>